<evidence type="ECO:0000256" key="1">
    <source>
        <dbReference type="SAM" id="SignalP"/>
    </source>
</evidence>
<dbReference type="InterPro" id="IPR013785">
    <property type="entry name" value="Aldolase_TIM"/>
</dbReference>
<feature type="signal peptide" evidence="1">
    <location>
        <begin position="1"/>
        <end position="29"/>
    </location>
</feature>
<keyword evidence="1" id="KW-0732">Signal</keyword>
<name>A0ABM9C775_9BACL</name>
<dbReference type="Proteomes" id="UP000838821">
    <property type="component" value="Unassembled WGS sequence"/>
</dbReference>
<gene>
    <name evidence="2" type="ORF">PAECIP111891_02414</name>
</gene>
<dbReference type="RefSeq" id="WP_236287328.1">
    <property type="nucleotide sequence ID" value="NZ_CAKMMW010000005.1"/>
</dbReference>
<reference evidence="2" key="1">
    <citation type="submission" date="2022-01" db="EMBL/GenBank/DDBJ databases">
        <authorList>
            <person name="Criscuolo A."/>
        </authorList>
    </citation>
    <scope>NUCLEOTIDE SEQUENCE</scope>
    <source>
        <strain evidence="2">CIP111891</strain>
    </source>
</reference>
<keyword evidence="3" id="KW-1185">Reference proteome</keyword>
<sequence length="299" mass="32910">MIKRSISSVICVMMMFSLLVGVLPQPSYAASGPWDLLNDNLSSFTSTGWTEQKTTGFTGSVTQNTGNVTIMDASDKSTYLLKQPVAPASGAFTFEAIAKVNATGTLNEFTVRGASYLISFYLTYGTSGVVQNKASSSTKSYVAVPKINAAGFDMFMFDDGWNNANDTGTSRDGVEALPSITNDMKGLADYFQNKGLLLGMWYSMTGGYHNRGNDLADPAVIAAKKEKISYLIDNYHLSHQMVDLTEFWPNSDVTTYSHPTDNVYRKNVLTNHVLNEVVDENPDYMVKYTTEVDIWPTQE</sequence>
<dbReference type="Gene3D" id="3.20.20.70">
    <property type="entry name" value="Aldolase class I"/>
    <property type="match status" value="1"/>
</dbReference>
<accession>A0ABM9C775</accession>
<proteinExistence type="predicted"/>
<evidence type="ECO:0000313" key="3">
    <source>
        <dbReference type="Proteomes" id="UP000838821"/>
    </source>
</evidence>
<dbReference type="SUPFAM" id="SSF51445">
    <property type="entry name" value="(Trans)glycosidases"/>
    <property type="match status" value="1"/>
</dbReference>
<feature type="chain" id="PRO_5045512077" description="Alpha-galactosidase" evidence="1">
    <location>
        <begin position="30"/>
        <end position="299"/>
    </location>
</feature>
<evidence type="ECO:0008006" key="4">
    <source>
        <dbReference type="Google" id="ProtNLM"/>
    </source>
</evidence>
<dbReference type="EMBL" id="CAKMMW010000005">
    <property type="protein sequence ID" value="CAH1203752.1"/>
    <property type="molecule type" value="Genomic_DNA"/>
</dbReference>
<evidence type="ECO:0000313" key="2">
    <source>
        <dbReference type="EMBL" id="CAH1203752.1"/>
    </source>
</evidence>
<protein>
    <recommendedName>
        <fullName evidence="4">Alpha-galactosidase</fullName>
    </recommendedName>
</protein>
<organism evidence="2 3">
    <name type="scientific">Paenibacillus allorhizoplanae</name>
    <dbReference type="NCBI Taxonomy" id="2905648"/>
    <lineage>
        <taxon>Bacteria</taxon>
        <taxon>Bacillati</taxon>
        <taxon>Bacillota</taxon>
        <taxon>Bacilli</taxon>
        <taxon>Bacillales</taxon>
        <taxon>Paenibacillaceae</taxon>
        <taxon>Paenibacillus</taxon>
    </lineage>
</organism>
<dbReference type="InterPro" id="IPR017853">
    <property type="entry name" value="GH"/>
</dbReference>
<comment type="caution">
    <text evidence="2">The sequence shown here is derived from an EMBL/GenBank/DDBJ whole genome shotgun (WGS) entry which is preliminary data.</text>
</comment>